<gene>
    <name evidence="3" type="ORF">AACH10_11485</name>
</gene>
<reference evidence="3 4" key="1">
    <citation type="submission" date="2024-04" db="EMBL/GenBank/DDBJ databases">
        <title>Novel species of the genus Ideonella isolated from streams.</title>
        <authorList>
            <person name="Lu H."/>
        </authorList>
    </citation>
    <scope>NUCLEOTIDE SEQUENCE [LARGE SCALE GENOMIC DNA]</scope>
    <source>
        <strain evidence="3 4">DXS22W</strain>
    </source>
</reference>
<dbReference type="Proteomes" id="UP001365405">
    <property type="component" value="Unassembled WGS sequence"/>
</dbReference>
<dbReference type="EMBL" id="JBBUTH010000006">
    <property type="protein sequence ID" value="MEK8050859.1"/>
    <property type="molecule type" value="Genomic_DNA"/>
</dbReference>
<keyword evidence="1" id="KW-1133">Transmembrane helix</keyword>
<name>A0ABU9CG59_9BURK</name>
<organism evidence="3 4">
    <name type="scientific">Pseudaquabacterium inlustre</name>
    <dbReference type="NCBI Taxonomy" id="2984192"/>
    <lineage>
        <taxon>Bacteria</taxon>
        <taxon>Pseudomonadati</taxon>
        <taxon>Pseudomonadota</taxon>
        <taxon>Betaproteobacteria</taxon>
        <taxon>Burkholderiales</taxon>
        <taxon>Sphaerotilaceae</taxon>
        <taxon>Pseudaquabacterium</taxon>
    </lineage>
</organism>
<keyword evidence="1" id="KW-0812">Transmembrane</keyword>
<feature type="domain" description="CHASE2" evidence="2">
    <location>
        <begin position="40"/>
        <end position="307"/>
    </location>
</feature>
<evidence type="ECO:0000313" key="4">
    <source>
        <dbReference type="Proteomes" id="UP001365405"/>
    </source>
</evidence>
<evidence type="ECO:0000259" key="2">
    <source>
        <dbReference type="Pfam" id="PF05226"/>
    </source>
</evidence>
<evidence type="ECO:0000313" key="3">
    <source>
        <dbReference type="EMBL" id="MEK8050859.1"/>
    </source>
</evidence>
<feature type="transmembrane region" description="Helical" evidence="1">
    <location>
        <begin position="482"/>
        <end position="505"/>
    </location>
</feature>
<protein>
    <submittedName>
        <fullName evidence="3">CHASE2 domain-containing protein</fullName>
    </submittedName>
</protein>
<feature type="transmembrane region" description="Helical" evidence="1">
    <location>
        <begin position="314"/>
        <end position="335"/>
    </location>
</feature>
<evidence type="ECO:0000256" key="1">
    <source>
        <dbReference type="SAM" id="Phobius"/>
    </source>
</evidence>
<dbReference type="Pfam" id="PF05226">
    <property type="entry name" value="CHASE2"/>
    <property type="match status" value="1"/>
</dbReference>
<keyword evidence="1" id="KW-0472">Membrane</keyword>
<feature type="transmembrane region" description="Helical" evidence="1">
    <location>
        <begin position="395"/>
        <end position="416"/>
    </location>
</feature>
<keyword evidence="4" id="KW-1185">Reference proteome</keyword>
<dbReference type="RefSeq" id="WP_341410553.1">
    <property type="nucleotide sequence ID" value="NZ_JBBUTH010000006.1"/>
</dbReference>
<proteinExistence type="predicted"/>
<sequence>MPSVRSERLRRLAGLLAGQFLHEALTTTLRASLLVGVVAALLANWGAWRYFQSSFDAHDLRRAAAHATQPPTAVAVLGIDDAGYESWFGGRSPLDRARLAALLQALDEALPQTRGFLIDLDLAPLSDDPADPVLAVLLRHPGRWVLADPVLRDADDTPLRQAWRARLCAAGVYLGLPLVPTAFGYADGAWQFSGSLAQVALAVDGQAAPAPAGGSCQAWQQARAAAARQPDGMPARLAAPLAITTLSQGLVVPFSGEVEDSVQLLAAQPPRWVVIGGMWGPHDRIDTPAGLRYGLMVHAAGLQGGLDGERSVGLIGRLTVGWLALSALGVVLALLQRLMEARLGPWGTQPALQARWPGHAFAAQRLWPGVQVLLVLAWLLAVAEALAWCHAHTGLWVATAPAAALVLVRTTLGWGWGQNKVRTFNSLSQAWEVTAMDPLRRDLQSLRDCWHRARGLAAPGTESAPAAAATPGPSHWRNAAEAALVLSSLAVQTVIPAAALVWLLLRPA</sequence>
<feature type="transmembrane region" description="Helical" evidence="1">
    <location>
        <begin position="34"/>
        <end position="51"/>
    </location>
</feature>
<comment type="caution">
    <text evidence="3">The sequence shown here is derived from an EMBL/GenBank/DDBJ whole genome shotgun (WGS) entry which is preliminary data.</text>
</comment>
<dbReference type="InterPro" id="IPR007890">
    <property type="entry name" value="CHASE2"/>
</dbReference>
<feature type="transmembrane region" description="Helical" evidence="1">
    <location>
        <begin position="366"/>
        <end position="388"/>
    </location>
</feature>
<accession>A0ABU9CG59</accession>